<name>A0AAE0KYH5_9CHLO</name>
<keyword evidence="2" id="KW-1185">Reference proteome</keyword>
<accession>A0AAE0KYH5</accession>
<comment type="caution">
    <text evidence="1">The sequence shown here is derived from an EMBL/GenBank/DDBJ whole genome shotgun (WGS) entry which is preliminary data.</text>
</comment>
<reference evidence="1 2" key="1">
    <citation type="journal article" date="2015" name="Genome Biol. Evol.">
        <title>Comparative Genomics of a Bacterivorous Green Alga Reveals Evolutionary Causalities and Consequences of Phago-Mixotrophic Mode of Nutrition.</title>
        <authorList>
            <person name="Burns J.A."/>
            <person name="Paasch A."/>
            <person name="Narechania A."/>
            <person name="Kim E."/>
        </authorList>
    </citation>
    <scope>NUCLEOTIDE SEQUENCE [LARGE SCALE GENOMIC DNA]</scope>
    <source>
        <strain evidence="1 2">PLY_AMNH</strain>
    </source>
</reference>
<sequence>MDRRAMELLYGVAEVSTTKLPRSEESEEEEQGMLAAIPIVGSATATAASGVAPEPVQAQLAEWVTRWDELMGELYMITISGKELLVPKLGDGLQLARDYHERIGHCERLS</sequence>
<proteinExistence type="predicted"/>
<evidence type="ECO:0000313" key="2">
    <source>
        <dbReference type="Proteomes" id="UP001190700"/>
    </source>
</evidence>
<protein>
    <submittedName>
        <fullName evidence="1">Uncharacterized protein</fullName>
    </submittedName>
</protein>
<dbReference type="Proteomes" id="UP001190700">
    <property type="component" value="Unassembled WGS sequence"/>
</dbReference>
<organism evidence="1 2">
    <name type="scientific">Cymbomonas tetramitiformis</name>
    <dbReference type="NCBI Taxonomy" id="36881"/>
    <lineage>
        <taxon>Eukaryota</taxon>
        <taxon>Viridiplantae</taxon>
        <taxon>Chlorophyta</taxon>
        <taxon>Pyramimonadophyceae</taxon>
        <taxon>Pyramimonadales</taxon>
        <taxon>Pyramimonadaceae</taxon>
        <taxon>Cymbomonas</taxon>
    </lineage>
</organism>
<dbReference type="EMBL" id="LGRX02014013">
    <property type="protein sequence ID" value="KAK3265307.1"/>
    <property type="molecule type" value="Genomic_DNA"/>
</dbReference>
<evidence type="ECO:0000313" key="1">
    <source>
        <dbReference type="EMBL" id="KAK3265307.1"/>
    </source>
</evidence>
<gene>
    <name evidence="1" type="ORF">CYMTET_25998</name>
</gene>
<dbReference type="AlphaFoldDB" id="A0AAE0KYH5"/>